<dbReference type="Gramene" id="Mp8g10630.1">
    <property type="protein sequence ID" value="Mp8g10630.1.cds"/>
    <property type="gene ID" value="Mp8g10630"/>
</dbReference>
<evidence type="ECO:0000256" key="1">
    <source>
        <dbReference type="SAM" id="MobiDB-lite"/>
    </source>
</evidence>
<dbReference type="Proteomes" id="UP000244005">
    <property type="component" value="Unassembled WGS sequence"/>
</dbReference>
<evidence type="ECO:0000313" key="3">
    <source>
        <dbReference type="Proteomes" id="UP000244005"/>
    </source>
</evidence>
<feature type="compositionally biased region" description="Basic residues" evidence="1">
    <location>
        <begin position="1"/>
        <end position="16"/>
    </location>
</feature>
<accession>A0A2R6XMQ4</accession>
<gene>
    <name evidence="2" type="ORF">MARPO_0008s0160</name>
</gene>
<dbReference type="AlphaFoldDB" id="A0A2R6XMQ4"/>
<keyword evidence="3" id="KW-1185">Reference proteome</keyword>
<organism evidence="2 3">
    <name type="scientific">Marchantia polymorpha</name>
    <name type="common">Common liverwort</name>
    <name type="synonym">Marchantia aquatica</name>
    <dbReference type="NCBI Taxonomy" id="3197"/>
    <lineage>
        <taxon>Eukaryota</taxon>
        <taxon>Viridiplantae</taxon>
        <taxon>Streptophyta</taxon>
        <taxon>Embryophyta</taxon>
        <taxon>Marchantiophyta</taxon>
        <taxon>Marchantiopsida</taxon>
        <taxon>Marchantiidae</taxon>
        <taxon>Marchantiales</taxon>
        <taxon>Marchantiaceae</taxon>
        <taxon>Marchantia</taxon>
    </lineage>
</organism>
<sequence length="182" mass="20929">MGNPFRKGRSWRRRTAGRTDGQTNSCLTTKWSCESTKRVRQTAPPHLYGGGSDWLWWTRIRLAKPSGKAFARRRCSRHLQHLRDHGPLRLRLAGRKSVSSMSVSMPILPHRIANAGGELRPHGHSAMQFRERERHGRYNALMCPTSLVRGGSKRCPPNYHRSRSTTTSTRQISESLWKKFSR</sequence>
<evidence type="ECO:0000313" key="2">
    <source>
        <dbReference type="EMBL" id="PTQ47405.1"/>
    </source>
</evidence>
<name>A0A2R6XMQ4_MARPO</name>
<reference evidence="3" key="1">
    <citation type="journal article" date="2017" name="Cell">
        <title>Insights into land plant evolution garnered from the Marchantia polymorpha genome.</title>
        <authorList>
            <person name="Bowman J.L."/>
            <person name="Kohchi T."/>
            <person name="Yamato K.T."/>
            <person name="Jenkins J."/>
            <person name="Shu S."/>
            <person name="Ishizaki K."/>
            <person name="Yamaoka S."/>
            <person name="Nishihama R."/>
            <person name="Nakamura Y."/>
            <person name="Berger F."/>
            <person name="Adam C."/>
            <person name="Aki S.S."/>
            <person name="Althoff F."/>
            <person name="Araki T."/>
            <person name="Arteaga-Vazquez M.A."/>
            <person name="Balasubrmanian S."/>
            <person name="Barry K."/>
            <person name="Bauer D."/>
            <person name="Boehm C.R."/>
            <person name="Briginshaw L."/>
            <person name="Caballero-Perez J."/>
            <person name="Catarino B."/>
            <person name="Chen F."/>
            <person name="Chiyoda S."/>
            <person name="Chovatia M."/>
            <person name="Davies K.M."/>
            <person name="Delmans M."/>
            <person name="Demura T."/>
            <person name="Dierschke T."/>
            <person name="Dolan L."/>
            <person name="Dorantes-Acosta A.E."/>
            <person name="Eklund D.M."/>
            <person name="Florent S.N."/>
            <person name="Flores-Sandoval E."/>
            <person name="Fujiyama A."/>
            <person name="Fukuzawa H."/>
            <person name="Galik B."/>
            <person name="Grimanelli D."/>
            <person name="Grimwood J."/>
            <person name="Grossniklaus U."/>
            <person name="Hamada T."/>
            <person name="Haseloff J."/>
            <person name="Hetherington A.J."/>
            <person name="Higo A."/>
            <person name="Hirakawa Y."/>
            <person name="Hundley H.N."/>
            <person name="Ikeda Y."/>
            <person name="Inoue K."/>
            <person name="Inoue S.I."/>
            <person name="Ishida S."/>
            <person name="Jia Q."/>
            <person name="Kakita M."/>
            <person name="Kanazawa T."/>
            <person name="Kawai Y."/>
            <person name="Kawashima T."/>
            <person name="Kennedy M."/>
            <person name="Kinose K."/>
            <person name="Kinoshita T."/>
            <person name="Kohara Y."/>
            <person name="Koide E."/>
            <person name="Komatsu K."/>
            <person name="Kopischke S."/>
            <person name="Kubo M."/>
            <person name="Kyozuka J."/>
            <person name="Lagercrantz U."/>
            <person name="Lin S.S."/>
            <person name="Lindquist E."/>
            <person name="Lipzen A.M."/>
            <person name="Lu C.W."/>
            <person name="De Luna E."/>
            <person name="Martienssen R.A."/>
            <person name="Minamino N."/>
            <person name="Mizutani M."/>
            <person name="Mizutani M."/>
            <person name="Mochizuki N."/>
            <person name="Monte I."/>
            <person name="Mosher R."/>
            <person name="Nagasaki H."/>
            <person name="Nakagami H."/>
            <person name="Naramoto S."/>
            <person name="Nishitani K."/>
            <person name="Ohtani M."/>
            <person name="Okamoto T."/>
            <person name="Okumura M."/>
            <person name="Phillips J."/>
            <person name="Pollak B."/>
            <person name="Reinders A."/>
            <person name="Rovekamp M."/>
            <person name="Sano R."/>
            <person name="Sawa S."/>
            <person name="Schmid M.W."/>
            <person name="Shirakawa M."/>
            <person name="Solano R."/>
            <person name="Spunde A."/>
            <person name="Suetsugu N."/>
            <person name="Sugano S."/>
            <person name="Sugiyama A."/>
            <person name="Sun R."/>
            <person name="Suzuki Y."/>
            <person name="Takenaka M."/>
            <person name="Takezawa D."/>
            <person name="Tomogane H."/>
            <person name="Tsuzuki M."/>
            <person name="Ueda T."/>
            <person name="Umeda M."/>
            <person name="Ward J.M."/>
            <person name="Watanabe Y."/>
            <person name="Yazaki K."/>
            <person name="Yokoyama R."/>
            <person name="Yoshitake Y."/>
            <person name="Yotsui I."/>
            <person name="Zachgo S."/>
            <person name="Schmutz J."/>
        </authorList>
    </citation>
    <scope>NUCLEOTIDE SEQUENCE [LARGE SCALE GENOMIC DNA]</scope>
    <source>
        <strain evidence="3">Tak-1</strain>
    </source>
</reference>
<feature type="region of interest" description="Disordered" evidence="1">
    <location>
        <begin position="1"/>
        <end position="24"/>
    </location>
</feature>
<protein>
    <submittedName>
        <fullName evidence="2">Uncharacterized protein</fullName>
    </submittedName>
</protein>
<feature type="region of interest" description="Disordered" evidence="1">
    <location>
        <begin position="151"/>
        <end position="182"/>
    </location>
</feature>
<proteinExistence type="predicted"/>
<dbReference type="EMBL" id="KZ772680">
    <property type="protein sequence ID" value="PTQ47405.1"/>
    <property type="molecule type" value="Genomic_DNA"/>
</dbReference>